<accession>A0A368X976</accession>
<keyword evidence="4 6" id="KW-1133">Transmembrane helix</keyword>
<feature type="transmembrane region" description="Helical" evidence="6">
    <location>
        <begin position="130"/>
        <end position="153"/>
    </location>
</feature>
<evidence type="ECO:0000256" key="4">
    <source>
        <dbReference type="ARBA" id="ARBA00022989"/>
    </source>
</evidence>
<dbReference type="OrthoDB" id="9775903at2"/>
<dbReference type="AlphaFoldDB" id="A0A368X976"/>
<evidence type="ECO:0000313" key="7">
    <source>
        <dbReference type="EMBL" id="RCW62997.1"/>
    </source>
</evidence>
<feature type="transmembrane region" description="Helical" evidence="6">
    <location>
        <begin position="245"/>
        <end position="273"/>
    </location>
</feature>
<feature type="transmembrane region" description="Helical" evidence="6">
    <location>
        <begin position="183"/>
        <end position="200"/>
    </location>
</feature>
<dbReference type="GO" id="GO:0005886">
    <property type="term" value="C:plasma membrane"/>
    <property type="evidence" value="ECO:0007669"/>
    <property type="project" value="UniProtKB-SubCell"/>
</dbReference>
<evidence type="ECO:0000256" key="6">
    <source>
        <dbReference type="SAM" id="Phobius"/>
    </source>
</evidence>
<dbReference type="EMBL" id="QPJJ01000021">
    <property type="protein sequence ID" value="RCW62997.1"/>
    <property type="molecule type" value="Genomic_DNA"/>
</dbReference>
<organism evidence="7 8">
    <name type="scientific">Saliterribacillus persicus</name>
    <dbReference type="NCBI Taxonomy" id="930114"/>
    <lineage>
        <taxon>Bacteria</taxon>
        <taxon>Bacillati</taxon>
        <taxon>Bacillota</taxon>
        <taxon>Bacilli</taxon>
        <taxon>Bacillales</taxon>
        <taxon>Bacillaceae</taxon>
        <taxon>Saliterribacillus</taxon>
    </lineage>
</organism>
<feature type="transmembrane region" description="Helical" evidence="6">
    <location>
        <begin position="212"/>
        <end position="233"/>
    </location>
</feature>
<dbReference type="PANTHER" id="PTHR30213:SF0">
    <property type="entry name" value="UPF0761 MEMBRANE PROTEIN YIHY"/>
    <property type="match status" value="1"/>
</dbReference>
<keyword evidence="2" id="KW-1003">Cell membrane</keyword>
<feature type="transmembrane region" description="Helical" evidence="6">
    <location>
        <begin position="34"/>
        <end position="58"/>
    </location>
</feature>
<dbReference type="PANTHER" id="PTHR30213">
    <property type="entry name" value="INNER MEMBRANE PROTEIN YHJD"/>
    <property type="match status" value="1"/>
</dbReference>
<evidence type="ECO:0000256" key="3">
    <source>
        <dbReference type="ARBA" id="ARBA00022692"/>
    </source>
</evidence>
<comment type="caution">
    <text evidence="7">The sequence shown here is derived from an EMBL/GenBank/DDBJ whole genome shotgun (WGS) entry which is preliminary data.</text>
</comment>
<sequence length="284" mass="31641">MNKNSLMKHPIVSFGKQLGKRVMDDDVTGLAAQLAYFFLLSLLPFILFLVTLVGYLPFDDIDVMSFLSTYAPEEIMTLLNDNISQIANDRNGGLLSIGIIGTLWSASNGINALMRSLNTAYNIEEDRSFLIARAISIVLTVAMVVVIITAFVLPIFGRMIGVYLFSFFGLSDGFLSMWNTLRWVISSIVFFIVLVVLYRLAPSKRVYFKHVYVGAIFATVFWQLASLAFSYYVTTMGNYSATYGSLGGVIILMIWFYLSGIIIITGGEINALIEKKSKERKVAT</sequence>
<keyword evidence="8" id="KW-1185">Reference proteome</keyword>
<name>A0A368X976_9BACI</name>
<dbReference type="Pfam" id="PF03631">
    <property type="entry name" value="Virul_fac_BrkB"/>
    <property type="match status" value="1"/>
</dbReference>
<dbReference type="InterPro" id="IPR017039">
    <property type="entry name" value="Virul_fac_BrkB"/>
</dbReference>
<evidence type="ECO:0000313" key="8">
    <source>
        <dbReference type="Proteomes" id="UP000252585"/>
    </source>
</evidence>
<evidence type="ECO:0000256" key="5">
    <source>
        <dbReference type="ARBA" id="ARBA00023136"/>
    </source>
</evidence>
<evidence type="ECO:0000256" key="2">
    <source>
        <dbReference type="ARBA" id="ARBA00022475"/>
    </source>
</evidence>
<feature type="transmembrane region" description="Helical" evidence="6">
    <location>
        <begin position="92"/>
        <end position="110"/>
    </location>
</feature>
<proteinExistence type="predicted"/>
<evidence type="ECO:0000256" key="1">
    <source>
        <dbReference type="ARBA" id="ARBA00004651"/>
    </source>
</evidence>
<reference evidence="7 8" key="1">
    <citation type="submission" date="2018-07" db="EMBL/GenBank/DDBJ databases">
        <title>Genomic Encyclopedia of Type Strains, Phase IV (KMG-IV): sequencing the most valuable type-strain genomes for metagenomic binning, comparative biology and taxonomic classification.</title>
        <authorList>
            <person name="Goeker M."/>
        </authorList>
    </citation>
    <scope>NUCLEOTIDE SEQUENCE [LARGE SCALE GENOMIC DNA]</scope>
    <source>
        <strain evidence="7 8">DSM 27696</strain>
    </source>
</reference>
<gene>
    <name evidence="7" type="ORF">DFR57_12135</name>
</gene>
<comment type="subcellular location">
    <subcellularLocation>
        <location evidence="1">Cell membrane</location>
        <topology evidence="1">Multi-pass membrane protein</topology>
    </subcellularLocation>
</comment>
<dbReference type="NCBIfam" id="TIGR00765">
    <property type="entry name" value="yihY_not_rbn"/>
    <property type="match status" value="1"/>
</dbReference>
<protein>
    <submittedName>
        <fullName evidence="7">Membrane protein</fullName>
    </submittedName>
</protein>
<dbReference type="Proteomes" id="UP000252585">
    <property type="component" value="Unassembled WGS sequence"/>
</dbReference>
<dbReference type="RefSeq" id="WP_114354421.1">
    <property type="nucleotide sequence ID" value="NZ_QPJJ01000021.1"/>
</dbReference>
<dbReference type="PIRSF" id="PIRSF035875">
    <property type="entry name" value="RNase_BN"/>
    <property type="match status" value="1"/>
</dbReference>
<keyword evidence="3 6" id="KW-0812">Transmembrane</keyword>
<keyword evidence="5 6" id="KW-0472">Membrane</keyword>